<keyword evidence="5 7" id="KW-0472">Membrane</keyword>
<feature type="transmembrane region" description="Helical" evidence="7">
    <location>
        <begin position="160"/>
        <end position="177"/>
    </location>
</feature>
<feature type="transmembrane region" description="Helical" evidence="7">
    <location>
        <begin position="294"/>
        <end position="315"/>
    </location>
</feature>
<dbReference type="GO" id="GO:0005886">
    <property type="term" value="C:plasma membrane"/>
    <property type="evidence" value="ECO:0007669"/>
    <property type="project" value="UniProtKB-SubCell"/>
</dbReference>
<evidence type="ECO:0000256" key="5">
    <source>
        <dbReference type="ARBA" id="ARBA00023136"/>
    </source>
</evidence>
<sequence length="354" mass="39182">MPSLLVFPLIPLIMQTVLVFYWIFVAAYLYSSGTIEPVYRNSPSTYNGMTTATELGIAPSNSQSADGSLTVQSSTLTCAQDPNCSYELVWNHGLEWMFLYHFIGLLWTSQFIIGIGYVSMAGAVAKYYWSAGHRSHLPACTVFGAFGTALRYHLGSIAKGSLFVALLQFFRWIFVYIDTQMKSWKGSRWLKGCLWCLGCCLYLAELIVKFINKNAYIMVAIKGQGYCRSASRAVSLLVSNALRVAVVSVVGDFLIWMGKISIACAAGLVAFAISDTKYYTDPVNYPSMYLTSPILPIALSILIAYIVASLFSMVYDYAISTIVLCFCEDCESHDGHPQYAPALLLHTLGQREAH</sequence>
<evidence type="ECO:0000256" key="6">
    <source>
        <dbReference type="ARBA" id="ARBA00023180"/>
    </source>
</evidence>
<comment type="caution">
    <text evidence="8">The sequence shown here is derived from an EMBL/GenBank/DDBJ whole genome shotgun (WGS) entry which is preliminary data.</text>
</comment>
<dbReference type="Proteomes" id="UP001485043">
    <property type="component" value="Unassembled WGS sequence"/>
</dbReference>
<dbReference type="AlphaFoldDB" id="A0AAW1SSC5"/>
<accession>A0AAW1SSC5</accession>
<keyword evidence="3 7" id="KW-0812">Transmembrane</keyword>
<dbReference type="GO" id="GO:0022857">
    <property type="term" value="F:transmembrane transporter activity"/>
    <property type="evidence" value="ECO:0007669"/>
    <property type="project" value="UniProtKB-UniRule"/>
</dbReference>
<comment type="similarity">
    <text evidence="2 7">Belongs to the CTL (choline transporter-like) family.</text>
</comment>
<comment type="function">
    <text evidence="7">Choline transporter.</text>
</comment>
<name>A0AAW1SSC5_9CHLO</name>
<comment type="subcellular location">
    <subcellularLocation>
        <location evidence="7">Cell membrane</location>
        <topology evidence="7">Multi-pass membrane protein</topology>
    </subcellularLocation>
    <subcellularLocation>
        <location evidence="1">Membrane</location>
        <topology evidence="1">Multi-pass membrane protein</topology>
    </subcellularLocation>
</comment>
<dbReference type="EMBL" id="JALJOV010001089">
    <property type="protein sequence ID" value="KAK9854782.1"/>
    <property type="molecule type" value="Genomic_DNA"/>
</dbReference>
<protein>
    <recommendedName>
        <fullName evidence="7">Choline transporter-like protein</fullName>
    </recommendedName>
</protein>
<reference evidence="8 9" key="1">
    <citation type="journal article" date="2024" name="Nat. Commun.">
        <title>Phylogenomics reveals the evolutionary origins of lichenization in chlorophyte algae.</title>
        <authorList>
            <person name="Puginier C."/>
            <person name="Libourel C."/>
            <person name="Otte J."/>
            <person name="Skaloud P."/>
            <person name="Haon M."/>
            <person name="Grisel S."/>
            <person name="Petersen M."/>
            <person name="Berrin J.G."/>
            <person name="Delaux P.M."/>
            <person name="Dal Grande F."/>
            <person name="Keller J."/>
        </authorList>
    </citation>
    <scope>NUCLEOTIDE SEQUENCE [LARGE SCALE GENOMIC DNA]</scope>
    <source>
        <strain evidence="8 9">SAG 2523</strain>
    </source>
</reference>
<dbReference type="InterPro" id="IPR007603">
    <property type="entry name" value="Choline_transptr-like"/>
</dbReference>
<evidence type="ECO:0000256" key="3">
    <source>
        <dbReference type="ARBA" id="ARBA00022692"/>
    </source>
</evidence>
<keyword evidence="4 7" id="KW-1133">Transmembrane helix</keyword>
<feature type="transmembrane region" description="Helical" evidence="7">
    <location>
        <begin position="12"/>
        <end position="30"/>
    </location>
</feature>
<keyword evidence="9" id="KW-1185">Reference proteome</keyword>
<evidence type="ECO:0000256" key="7">
    <source>
        <dbReference type="RuleBase" id="RU368066"/>
    </source>
</evidence>
<comment type="caution">
    <text evidence="7">Lacks conserved residue(s) required for the propagation of feature annotation.</text>
</comment>
<evidence type="ECO:0000256" key="2">
    <source>
        <dbReference type="ARBA" id="ARBA00007168"/>
    </source>
</evidence>
<feature type="transmembrane region" description="Helical" evidence="7">
    <location>
        <begin position="253"/>
        <end position="273"/>
    </location>
</feature>
<feature type="transmembrane region" description="Helical" evidence="7">
    <location>
        <begin position="98"/>
        <end position="125"/>
    </location>
</feature>
<organism evidence="8 9">
    <name type="scientific">Apatococcus fuscideae</name>
    <dbReference type="NCBI Taxonomy" id="2026836"/>
    <lineage>
        <taxon>Eukaryota</taxon>
        <taxon>Viridiplantae</taxon>
        <taxon>Chlorophyta</taxon>
        <taxon>core chlorophytes</taxon>
        <taxon>Trebouxiophyceae</taxon>
        <taxon>Chlorellales</taxon>
        <taxon>Chlorellaceae</taxon>
        <taxon>Apatococcus</taxon>
    </lineage>
</organism>
<dbReference type="PANTHER" id="PTHR12385:SF14">
    <property type="entry name" value="CHOLINE TRANSPORTER-LIKE 2"/>
    <property type="match status" value="1"/>
</dbReference>
<keyword evidence="6" id="KW-0325">Glycoprotein</keyword>
<evidence type="ECO:0000313" key="9">
    <source>
        <dbReference type="Proteomes" id="UP001485043"/>
    </source>
</evidence>
<gene>
    <name evidence="8" type="ORF">WJX84_006487</name>
</gene>
<dbReference type="PANTHER" id="PTHR12385">
    <property type="entry name" value="CHOLINE TRANSPORTER-LIKE (SLC FAMILY 44)"/>
    <property type="match status" value="1"/>
</dbReference>
<evidence type="ECO:0000256" key="1">
    <source>
        <dbReference type="ARBA" id="ARBA00004141"/>
    </source>
</evidence>
<dbReference type="Pfam" id="PF04515">
    <property type="entry name" value="Choline_transpo"/>
    <property type="match status" value="1"/>
</dbReference>
<proteinExistence type="inferred from homology"/>
<evidence type="ECO:0000313" key="8">
    <source>
        <dbReference type="EMBL" id="KAK9854782.1"/>
    </source>
</evidence>
<evidence type="ECO:0000256" key="4">
    <source>
        <dbReference type="ARBA" id="ARBA00022989"/>
    </source>
</evidence>